<reference evidence="10 11" key="1">
    <citation type="submission" date="2018-09" db="EMBL/GenBank/DDBJ databases">
        <title>Whole genome sequencing of Microbacterium oryzae strain MB-10T.</title>
        <authorList>
            <person name="Das S.K."/>
        </authorList>
    </citation>
    <scope>NUCLEOTIDE SEQUENCE [LARGE SCALE GENOMIC DNA]</scope>
    <source>
        <strain evidence="10 11">MB-10</strain>
    </source>
</reference>
<feature type="transmembrane region" description="Helical" evidence="8">
    <location>
        <begin position="175"/>
        <end position="197"/>
    </location>
</feature>
<dbReference type="Proteomes" id="UP000422989">
    <property type="component" value="Chromosome"/>
</dbReference>
<feature type="transmembrane region" description="Helical" evidence="8">
    <location>
        <begin position="89"/>
        <end position="108"/>
    </location>
</feature>
<dbReference type="OrthoDB" id="9814303at2"/>
<evidence type="ECO:0000256" key="3">
    <source>
        <dbReference type="ARBA" id="ARBA00022448"/>
    </source>
</evidence>
<evidence type="ECO:0000256" key="2">
    <source>
        <dbReference type="ARBA" id="ARBA00006236"/>
    </source>
</evidence>
<dbReference type="InterPro" id="IPR020846">
    <property type="entry name" value="MFS_dom"/>
</dbReference>
<dbReference type="RefSeq" id="WP_156242264.1">
    <property type="nucleotide sequence ID" value="NZ_BAAAZL010000004.1"/>
</dbReference>
<keyword evidence="4" id="KW-1003">Cell membrane</keyword>
<dbReference type="SUPFAM" id="SSF103473">
    <property type="entry name" value="MFS general substrate transporter"/>
    <property type="match status" value="1"/>
</dbReference>
<evidence type="ECO:0000256" key="1">
    <source>
        <dbReference type="ARBA" id="ARBA00004651"/>
    </source>
</evidence>
<evidence type="ECO:0000256" key="8">
    <source>
        <dbReference type="SAM" id="Phobius"/>
    </source>
</evidence>
<feature type="transmembrane region" description="Helical" evidence="8">
    <location>
        <begin position="147"/>
        <end position="169"/>
    </location>
</feature>
<feature type="transmembrane region" description="Helical" evidence="8">
    <location>
        <begin position="378"/>
        <end position="400"/>
    </location>
</feature>
<evidence type="ECO:0000259" key="9">
    <source>
        <dbReference type="PROSITE" id="PS50850"/>
    </source>
</evidence>
<name>A0A6I6DS45_9MICO</name>
<evidence type="ECO:0000256" key="7">
    <source>
        <dbReference type="ARBA" id="ARBA00023136"/>
    </source>
</evidence>
<dbReference type="InterPro" id="IPR004812">
    <property type="entry name" value="Efflux_drug-R_Bcr/CmlA"/>
</dbReference>
<dbReference type="Pfam" id="PF07690">
    <property type="entry name" value="MFS_1"/>
    <property type="match status" value="1"/>
</dbReference>
<dbReference type="PROSITE" id="PS50850">
    <property type="entry name" value="MFS"/>
    <property type="match status" value="1"/>
</dbReference>
<feature type="transmembrane region" description="Helical" evidence="8">
    <location>
        <begin position="317"/>
        <end position="341"/>
    </location>
</feature>
<proteinExistence type="inferred from homology"/>
<feature type="transmembrane region" description="Helical" evidence="8">
    <location>
        <begin position="58"/>
        <end position="77"/>
    </location>
</feature>
<evidence type="ECO:0000313" key="11">
    <source>
        <dbReference type="Proteomes" id="UP000422989"/>
    </source>
</evidence>
<sequence length="404" mass="40302">MSTGTIEQPSARARREGAIGVGLLLVLALLSAVAPFATDLYLPAFPQMAADLAADATGVQLTLTGFLIGVAAGQLVFGPLSDRVGRHGPLLVGAVALVLSSVVAMFAPTLEVLVVARVVQGLAGAAGMVLGRAIISDLATGAAAARAFSLMMIVGGVAPVIAPLVGGLISGPLGWRGVLGVVLGIAVLMLMAVILVVRETSPASSRVRQANGADGGARALRTRGYLGYAFAFAFAFAVMMAYISASPFLYQSMMGLDEMQYGLLFGVNALALMLTSALSASLAARVAPRRLLGWGLSGALVGSVLFLVIALTAAPVWLLAVAVFLAIAPLGFVLGNATALAQGAAPGVAGMASAVLGALQFGLAALVSPLVGLGGETTAVPCGLVMAVSAIVALAAFRVAGRSA</sequence>
<evidence type="ECO:0000256" key="6">
    <source>
        <dbReference type="ARBA" id="ARBA00022989"/>
    </source>
</evidence>
<dbReference type="KEGG" id="moj:D7D94_08820"/>
<dbReference type="AlphaFoldDB" id="A0A6I6DS45"/>
<protein>
    <submittedName>
        <fullName evidence="10">Bcr/CflA family efflux MFS transporter</fullName>
    </submittedName>
</protein>
<dbReference type="NCBIfam" id="TIGR00710">
    <property type="entry name" value="efflux_Bcr_CflA"/>
    <property type="match status" value="1"/>
</dbReference>
<keyword evidence="5 8" id="KW-0812">Transmembrane</keyword>
<evidence type="ECO:0000313" key="10">
    <source>
        <dbReference type="EMBL" id="QGU27762.1"/>
    </source>
</evidence>
<keyword evidence="6 8" id="KW-1133">Transmembrane helix</keyword>
<feature type="transmembrane region" description="Helical" evidence="8">
    <location>
        <begin position="225"/>
        <end position="243"/>
    </location>
</feature>
<organism evidence="10 11">
    <name type="scientific">Microbacterium oryzae</name>
    <dbReference type="NCBI Taxonomy" id="743009"/>
    <lineage>
        <taxon>Bacteria</taxon>
        <taxon>Bacillati</taxon>
        <taxon>Actinomycetota</taxon>
        <taxon>Actinomycetes</taxon>
        <taxon>Micrococcales</taxon>
        <taxon>Microbacteriaceae</taxon>
        <taxon>Microbacterium</taxon>
    </lineage>
</organism>
<gene>
    <name evidence="10" type="ORF">D7D94_08820</name>
</gene>
<accession>A0A6I6DS45</accession>
<feature type="transmembrane region" description="Helical" evidence="8">
    <location>
        <begin position="114"/>
        <end position="135"/>
    </location>
</feature>
<evidence type="ECO:0000256" key="4">
    <source>
        <dbReference type="ARBA" id="ARBA00022475"/>
    </source>
</evidence>
<keyword evidence="7 8" id="KW-0472">Membrane</keyword>
<dbReference type="PANTHER" id="PTHR23502:SF132">
    <property type="entry name" value="POLYAMINE TRANSPORTER 2-RELATED"/>
    <property type="match status" value="1"/>
</dbReference>
<dbReference type="CDD" id="cd17320">
    <property type="entry name" value="MFS_MdfA_MDR_like"/>
    <property type="match status" value="1"/>
</dbReference>
<feature type="transmembrane region" description="Helical" evidence="8">
    <location>
        <begin position="291"/>
        <end position="311"/>
    </location>
</feature>
<evidence type="ECO:0000256" key="5">
    <source>
        <dbReference type="ARBA" id="ARBA00022692"/>
    </source>
</evidence>
<comment type="similarity">
    <text evidence="2">Belongs to the major facilitator superfamily. Bcr/CmlA family.</text>
</comment>
<feature type="transmembrane region" description="Helical" evidence="8">
    <location>
        <begin position="348"/>
        <end position="372"/>
    </location>
</feature>
<dbReference type="GO" id="GO:0005886">
    <property type="term" value="C:plasma membrane"/>
    <property type="evidence" value="ECO:0007669"/>
    <property type="project" value="UniProtKB-SubCell"/>
</dbReference>
<dbReference type="GO" id="GO:0042910">
    <property type="term" value="F:xenobiotic transmembrane transporter activity"/>
    <property type="evidence" value="ECO:0007669"/>
    <property type="project" value="InterPro"/>
</dbReference>
<feature type="transmembrane region" description="Helical" evidence="8">
    <location>
        <begin position="263"/>
        <end position="284"/>
    </location>
</feature>
<feature type="transmembrane region" description="Helical" evidence="8">
    <location>
        <begin position="18"/>
        <end position="38"/>
    </location>
</feature>
<dbReference type="PANTHER" id="PTHR23502">
    <property type="entry name" value="MAJOR FACILITATOR SUPERFAMILY"/>
    <property type="match status" value="1"/>
</dbReference>
<dbReference type="EMBL" id="CP032550">
    <property type="protein sequence ID" value="QGU27762.1"/>
    <property type="molecule type" value="Genomic_DNA"/>
</dbReference>
<feature type="domain" description="Major facilitator superfamily (MFS) profile" evidence="9">
    <location>
        <begin position="23"/>
        <end position="404"/>
    </location>
</feature>
<dbReference type="InterPro" id="IPR036259">
    <property type="entry name" value="MFS_trans_sf"/>
</dbReference>
<dbReference type="InterPro" id="IPR011701">
    <property type="entry name" value="MFS"/>
</dbReference>
<dbReference type="GO" id="GO:1990961">
    <property type="term" value="P:xenobiotic detoxification by transmembrane export across the plasma membrane"/>
    <property type="evidence" value="ECO:0007669"/>
    <property type="project" value="InterPro"/>
</dbReference>
<keyword evidence="11" id="KW-1185">Reference proteome</keyword>
<keyword evidence="3" id="KW-0813">Transport</keyword>
<comment type="subcellular location">
    <subcellularLocation>
        <location evidence="1">Cell membrane</location>
        <topology evidence="1">Multi-pass membrane protein</topology>
    </subcellularLocation>
</comment>
<dbReference type="Gene3D" id="1.20.1720.10">
    <property type="entry name" value="Multidrug resistance protein D"/>
    <property type="match status" value="1"/>
</dbReference>